<dbReference type="PROSITE" id="PS50206">
    <property type="entry name" value="RHODANESE_3"/>
    <property type="match status" value="1"/>
</dbReference>
<dbReference type="InterPro" id="IPR000340">
    <property type="entry name" value="Dual-sp_phosphatase_cat-dom"/>
</dbReference>
<comment type="similarity">
    <text evidence="1">Belongs to the protein-tyrosine phosphatase family. Non-receptor class dual specificity subfamily.</text>
</comment>
<feature type="domain" description="Tyrosine-protein phosphatase" evidence="5">
    <location>
        <begin position="328"/>
        <end position="470"/>
    </location>
</feature>
<dbReference type="CDD" id="cd14498">
    <property type="entry name" value="DSP"/>
    <property type="match status" value="1"/>
</dbReference>
<comment type="caution">
    <text evidence="8">The sequence shown here is derived from an EMBL/GenBank/DDBJ whole genome shotgun (WGS) entry which is preliminary data.</text>
</comment>
<dbReference type="PROSITE" id="PS00383">
    <property type="entry name" value="TYR_PHOSPHATASE_1"/>
    <property type="match status" value="1"/>
</dbReference>
<dbReference type="InterPro" id="IPR000387">
    <property type="entry name" value="Tyr_Pase_dom"/>
</dbReference>
<dbReference type="InterPro" id="IPR036873">
    <property type="entry name" value="Rhodanese-like_dom_sf"/>
</dbReference>
<gene>
    <name evidence="8" type="ORF">EDS130_LOCUS20113</name>
</gene>
<dbReference type="GO" id="GO:0005737">
    <property type="term" value="C:cytoplasm"/>
    <property type="evidence" value="ECO:0007669"/>
    <property type="project" value="TreeGrafter"/>
</dbReference>
<name>A0A814PGC2_ADIRI</name>
<dbReference type="Proteomes" id="UP000663852">
    <property type="component" value="Unassembled WGS sequence"/>
</dbReference>
<dbReference type="SUPFAM" id="SSF52799">
    <property type="entry name" value="(Phosphotyrosine protein) phosphatases II"/>
    <property type="match status" value="1"/>
</dbReference>
<dbReference type="PANTHER" id="PTHR10159:SF530">
    <property type="entry name" value="DUAL SPECIFICITY PROTEIN PHOSPHATASE DDB_G0271350-RELATED"/>
    <property type="match status" value="1"/>
</dbReference>
<evidence type="ECO:0000313" key="8">
    <source>
        <dbReference type="EMBL" id="CAF1103503.1"/>
    </source>
</evidence>
<reference evidence="8" key="1">
    <citation type="submission" date="2021-02" db="EMBL/GenBank/DDBJ databases">
        <authorList>
            <person name="Nowell W R."/>
        </authorList>
    </citation>
    <scope>NUCLEOTIDE SEQUENCE</scope>
</reference>
<dbReference type="EMBL" id="CAJNOJ010000098">
    <property type="protein sequence ID" value="CAF1103503.1"/>
    <property type="molecule type" value="Genomic_DNA"/>
</dbReference>
<dbReference type="OrthoDB" id="165342at2759"/>
<organism evidence="8 9">
    <name type="scientific">Adineta ricciae</name>
    <name type="common">Rotifer</name>
    <dbReference type="NCBI Taxonomy" id="249248"/>
    <lineage>
        <taxon>Eukaryota</taxon>
        <taxon>Metazoa</taxon>
        <taxon>Spiralia</taxon>
        <taxon>Gnathifera</taxon>
        <taxon>Rotifera</taxon>
        <taxon>Eurotatoria</taxon>
        <taxon>Bdelloidea</taxon>
        <taxon>Adinetida</taxon>
        <taxon>Adinetidae</taxon>
        <taxon>Adineta</taxon>
    </lineage>
</organism>
<dbReference type="PROSITE" id="PS50056">
    <property type="entry name" value="TYR_PHOSPHATASE_2"/>
    <property type="match status" value="1"/>
</dbReference>
<dbReference type="SMART" id="SM00195">
    <property type="entry name" value="DSPc"/>
    <property type="match status" value="1"/>
</dbReference>
<dbReference type="Gene3D" id="3.90.190.10">
    <property type="entry name" value="Protein tyrosine phosphatase superfamily"/>
    <property type="match status" value="1"/>
</dbReference>
<feature type="domain" description="Tyrosine specific protein phosphatases" evidence="6">
    <location>
        <begin position="392"/>
        <end position="449"/>
    </location>
</feature>
<feature type="domain" description="Rhodanese" evidence="7">
    <location>
        <begin position="185"/>
        <end position="304"/>
    </location>
</feature>
<evidence type="ECO:0000256" key="4">
    <source>
        <dbReference type="ARBA" id="ARBA00022912"/>
    </source>
</evidence>
<dbReference type="InterPro" id="IPR020422">
    <property type="entry name" value="TYR_PHOSPHATASE_DUAL_dom"/>
</dbReference>
<dbReference type="AlphaFoldDB" id="A0A814PGC2"/>
<dbReference type="GO" id="GO:0043409">
    <property type="term" value="P:negative regulation of MAPK cascade"/>
    <property type="evidence" value="ECO:0007669"/>
    <property type="project" value="TreeGrafter"/>
</dbReference>
<dbReference type="InterPro" id="IPR001763">
    <property type="entry name" value="Rhodanese-like_dom"/>
</dbReference>
<dbReference type="SUPFAM" id="SSF52821">
    <property type="entry name" value="Rhodanese/Cell cycle control phosphatase"/>
    <property type="match status" value="1"/>
</dbReference>
<evidence type="ECO:0000259" key="7">
    <source>
        <dbReference type="PROSITE" id="PS50206"/>
    </source>
</evidence>
<evidence type="ECO:0000256" key="1">
    <source>
        <dbReference type="ARBA" id="ARBA00008601"/>
    </source>
</evidence>
<evidence type="ECO:0000259" key="6">
    <source>
        <dbReference type="PROSITE" id="PS50056"/>
    </source>
</evidence>
<dbReference type="Pfam" id="PF00782">
    <property type="entry name" value="DSPc"/>
    <property type="match status" value="1"/>
</dbReference>
<proteinExistence type="inferred from homology"/>
<dbReference type="GO" id="GO:0004725">
    <property type="term" value="F:protein tyrosine phosphatase activity"/>
    <property type="evidence" value="ECO:0007669"/>
    <property type="project" value="UniProtKB-EC"/>
</dbReference>
<protein>
    <recommendedName>
        <fullName evidence="2">protein-tyrosine-phosphatase</fullName>
        <ecNumber evidence="2">3.1.3.48</ecNumber>
    </recommendedName>
</protein>
<dbReference type="InterPro" id="IPR029021">
    <property type="entry name" value="Prot-tyrosine_phosphatase-like"/>
</dbReference>
<evidence type="ECO:0000259" key="5">
    <source>
        <dbReference type="PROSITE" id="PS50054"/>
    </source>
</evidence>
<dbReference type="EC" id="3.1.3.48" evidence="2"/>
<accession>A0A814PGC2</accession>
<keyword evidence="3" id="KW-0378">Hydrolase</keyword>
<evidence type="ECO:0000256" key="3">
    <source>
        <dbReference type="ARBA" id="ARBA00022801"/>
    </source>
</evidence>
<evidence type="ECO:0000256" key="2">
    <source>
        <dbReference type="ARBA" id="ARBA00013064"/>
    </source>
</evidence>
<dbReference type="PROSITE" id="PS50054">
    <property type="entry name" value="TYR_PHOSPHATASE_DUAL"/>
    <property type="match status" value="1"/>
</dbReference>
<dbReference type="Gene3D" id="3.40.250.10">
    <property type="entry name" value="Rhodanese-like domain"/>
    <property type="match status" value="1"/>
</dbReference>
<evidence type="ECO:0000313" key="9">
    <source>
        <dbReference type="Proteomes" id="UP000663852"/>
    </source>
</evidence>
<dbReference type="InterPro" id="IPR016130">
    <property type="entry name" value="Tyr_Pase_AS"/>
</dbReference>
<sequence>MLIKIMICHRFLKKMTCVIRQLSADIPTENYHPRKLFRAVTYDAMSSSRKRLLSEQNESSDGMMKFPNDDICLTKRSKIESLDNDSCGNNIYRNNHQCHMHSPILTSPFENVKPCRQLSCDQKHRINTVTDRSSTTTKNENMLVCQQTSVADKCNEGEQEGKNTSSIFITCAQFAIYVATIMNTSNGKLLIIDCGSPLRHNERRIKESFLLNVNDKLSRKRLTTRGLKNFIDQHQLHRLDQSEIVILYDDSITSSCSNSITQPKLSSTIQCIFDQIQQYDSNKIVYVLQSSFDEFYQHYPTCCYVSSADSLTTDHISPSPSIDLDTYEMSQILPGLYLGNARDAEDRNLLKYNAIKAIINISTTIPCHYQDDHSLDYLQLNCQDSTQENLLQHFDKTFEYIQKKLASNENVLVHCQGGISRSPSFVIGYLMRYHSKTFNQAYLFVKEKRRIINPNLNFLAQLTRYEQMIE</sequence>
<dbReference type="PANTHER" id="PTHR10159">
    <property type="entry name" value="DUAL SPECIFICITY PROTEIN PHOSPHATASE"/>
    <property type="match status" value="1"/>
</dbReference>
<keyword evidence="4" id="KW-0904">Protein phosphatase</keyword>